<dbReference type="RefSeq" id="WP_015827807.1">
    <property type="nucleotide sequence ID" value="NC_012982.1"/>
</dbReference>
<dbReference type="STRING" id="582402.Hbal_1973"/>
<accession>C6XKU0</accession>
<protein>
    <submittedName>
        <fullName evidence="6">Glycoside hydrolase family 5</fullName>
    </submittedName>
</protein>
<sequence>MKQIWWGLLGAVFSVCTIGGGYAYVHQSEDSQSSYSAHQLALPESPISRCINMGNALDAPNEGDWTYIIKDEHLQEIGKAGFETIRLPIRWSAHTQKEAPYIIDPAFFARVEHVVNVALLNGLKVIIDVHHYEEIMQTPSAHIDRLDAMWRQISRRFRGHGENIIFEVLNEPMAELTSKELIPLNARMVATIRNNAGSDPWIMLGGDHWGNFSGLKKMRFPYDPRIIVTFHDYGPFEFTHQGASFTAKDYPTGRVWGTEQERKDVISLFSEARQLGAELRKPIFLGEFGVYKRVPESERAKWIKYYRQSAEDAGIGWCLWDFGAAFAIYDEETKSWSPPILEALFD</sequence>
<name>C6XKU0_HIRBI</name>
<dbReference type="CAZy" id="GH5">
    <property type="family name" value="Glycoside Hydrolase Family 5"/>
</dbReference>
<dbReference type="Proteomes" id="UP000002745">
    <property type="component" value="Chromosome"/>
</dbReference>
<dbReference type="SUPFAM" id="SSF51445">
    <property type="entry name" value="(Trans)glycosidases"/>
    <property type="match status" value="1"/>
</dbReference>
<keyword evidence="2 4" id="KW-0378">Hydrolase</keyword>
<dbReference type="Gene3D" id="3.20.20.80">
    <property type="entry name" value="Glycosidases"/>
    <property type="match status" value="1"/>
</dbReference>
<dbReference type="GO" id="GO:0008422">
    <property type="term" value="F:beta-glucosidase activity"/>
    <property type="evidence" value="ECO:0007669"/>
    <property type="project" value="TreeGrafter"/>
</dbReference>
<dbReference type="AlphaFoldDB" id="C6XKU0"/>
<feature type="domain" description="Glycoside hydrolase family 5" evidence="5">
    <location>
        <begin position="69"/>
        <end position="323"/>
    </location>
</feature>
<dbReference type="PANTHER" id="PTHR31297">
    <property type="entry name" value="GLUCAN ENDO-1,6-BETA-GLUCOSIDASE B"/>
    <property type="match status" value="1"/>
</dbReference>
<dbReference type="InterPro" id="IPR001547">
    <property type="entry name" value="Glyco_hydro_5"/>
</dbReference>
<keyword evidence="3 4" id="KW-0326">Glycosidase</keyword>
<proteinExistence type="inferred from homology"/>
<dbReference type="Pfam" id="PF00150">
    <property type="entry name" value="Cellulase"/>
    <property type="match status" value="1"/>
</dbReference>
<evidence type="ECO:0000259" key="5">
    <source>
        <dbReference type="Pfam" id="PF00150"/>
    </source>
</evidence>
<dbReference type="KEGG" id="hba:Hbal_1973"/>
<dbReference type="InterPro" id="IPR017853">
    <property type="entry name" value="GH"/>
</dbReference>
<dbReference type="GO" id="GO:0005576">
    <property type="term" value="C:extracellular region"/>
    <property type="evidence" value="ECO:0007669"/>
    <property type="project" value="TreeGrafter"/>
</dbReference>
<gene>
    <name evidence="6" type="ordered locus">Hbal_1973</name>
</gene>
<dbReference type="HOGENOM" id="CLU_018668_1_0_5"/>
<dbReference type="GO" id="GO:0009251">
    <property type="term" value="P:glucan catabolic process"/>
    <property type="evidence" value="ECO:0007669"/>
    <property type="project" value="TreeGrafter"/>
</dbReference>
<reference evidence="7" key="1">
    <citation type="journal article" date="2011" name="J. Bacteriol.">
        <title>Genome sequences of eight morphologically diverse alphaproteobacteria.</title>
        <authorList>
            <consortium name="US DOE Joint Genome Institute"/>
            <person name="Brown P.J."/>
            <person name="Kysela D.T."/>
            <person name="Buechlein A."/>
            <person name="Hemmerich C."/>
            <person name="Brun Y.V."/>
        </authorList>
    </citation>
    <scope>NUCLEOTIDE SEQUENCE [LARGE SCALE GENOMIC DNA]</scope>
    <source>
        <strain evidence="7">ATCC 49814 / DSM 5838 / IFAM 1418</strain>
    </source>
</reference>
<dbReference type="eggNOG" id="COG2730">
    <property type="taxonomic scope" value="Bacteria"/>
</dbReference>
<keyword evidence="1" id="KW-0732">Signal</keyword>
<evidence type="ECO:0000313" key="7">
    <source>
        <dbReference type="Proteomes" id="UP000002745"/>
    </source>
</evidence>
<dbReference type="PANTHER" id="PTHR31297:SF17">
    <property type="entry name" value="ENDOGLUCANASE"/>
    <property type="match status" value="1"/>
</dbReference>
<dbReference type="OrthoDB" id="9800955at2"/>
<dbReference type="InterPro" id="IPR050386">
    <property type="entry name" value="Glycosyl_hydrolase_5"/>
</dbReference>
<keyword evidence="7" id="KW-1185">Reference proteome</keyword>
<evidence type="ECO:0000256" key="4">
    <source>
        <dbReference type="RuleBase" id="RU361153"/>
    </source>
</evidence>
<evidence type="ECO:0000256" key="1">
    <source>
        <dbReference type="ARBA" id="ARBA00022729"/>
    </source>
</evidence>
<dbReference type="GO" id="GO:0009986">
    <property type="term" value="C:cell surface"/>
    <property type="evidence" value="ECO:0007669"/>
    <property type="project" value="TreeGrafter"/>
</dbReference>
<evidence type="ECO:0000256" key="3">
    <source>
        <dbReference type="ARBA" id="ARBA00023295"/>
    </source>
</evidence>
<organism evidence="6 7">
    <name type="scientific">Hirschia baltica (strain ATCC 49814 / DSM 5838 / IFAM 1418)</name>
    <dbReference type="NCBI Taxonomy" id="582402"/>
    <lineage>
        <taxon>Bacteria</taxon>
        <taxon>Pseudomonadati</taxon>
        <taxon>Pseudomonadota</taxon>
        <taxon>Alphaproteobacteria</taxon>
        <taxon>Hyphomonadales</taxon>
        <taxon>Hyphomonadaceae</taxon>
        <taxon>Hirschia</taxon>
    </lineage>
</organism>
<evidence type="ECO:0000313" key="6">
    <source>
        <dbReference type="EMBL" id="ACT59657.1"/>
    </source>
</evidence>
<comment type="similarity">
    <text evidence="4">Belongs to the glycosyl hydrolase 5 (cellulase A) family.</text>
</comment>
<evidence type="ECO:0000256" key="2">
    <source>
        <dbReference type="ARBA" id="ARBA00022801"/>
    </source>
</evidence>
<dbReference type="EMBL" id="CP001678">
    <property type="protein sequence ID" value="ACT59657.1"/>
    <property type="molecule type" value="Genomic_DNA"/>
</dbReference>